<feature type="domain" description="DUF305" evidence="1">
    <location>
        <begin position="45"/>
        <end position="112"/>
    </location>
</feature>
<dbReference type="InterPro" id="IPR005183">
    <property type="entry name" value="DUF305_CopM-like"/>
</dbReference>
<evidence type="ECO:0000313" key="2">
    <source>
        <dbReference type="EMBL" id="PCD04723.1"/>
    </source>
</evidence>
<gene>
    <name evidence="2" type="ORF">COC42_05355</name>
</gene>
<dbReference type="EMBL" id="NWMW01000001">
    <property type="protein sequence ID" value="PCD04723.1"/>
    <property type="molecule type" value="Genomic_DNA"/>
</dbReference>
<dbReference type="PANTHER" id="PTHR36933:SF1">
    <property type="entry name" value="SLL0788 PROTEIN"/>
    <property type="match status" value="1"/>
</dbReference>
<keyword evidence="3" id="KW-1185">Reference proteome</keyword>
<evidence type="ECO:0000313" key="3">
    <source>
        <dbReference type="Proteomes" id="UP000218366"/>
    </source>
</evidence>
<protein>
    <submittedName>
        <fullName evidence="2">DUF305 domain-containing protein</fullName>
    </submittedName>
</protein>
<dbReference type="OrthoDB" id="517560at2"/>
<name>A0A2A4B698_9SPHN</name>
<dbReference type="Gene3D" id="1.20.1260.10">
    <property type="match status" value="1"/>
</dbReference>
<reference evidence="2 3" key="1">
    <citation type="submission" date="2017-09" db="EMBL/GenBank/DDBJ databases">
        <title>Sphingomonas spermidinifaciens 9NM-10, whole genome shotgun sequence.</title>
        <authorList>
            <person name="Feng G."/>
            <person name="Zhu H."/>
        </authorList>
    </citation>
    <scope>NUCLEOTIDE SEQUENCE [LARGE SCALE GENOMIC DNA]</scope>
    <source>
        <strain evidence="2 3">9NM-10</strain>
    </source>
</reference>
<comment type="caution">
    <text evidence="2">The sequence shown here is derived from an EMBL/GenBank/DDBJ whole genome shotgun (WGS) entry which is preliminary data.</text>
</comment>
<dbReference type="PANTHER" id="PTHR36933">
    <property type="entry name" value="SLL0788 PROTEIN"/>
    <property type="match status" value="1"/>
</dbReference>
<accession>A0A2A4B698</accession>
<evidence type="ECO:0000259" key="1">
    <source>
        <dbReference type="Pfam" id="PF03713"/>
    </source>
</evidence>
<sequence>MSITTARWGVLAAVIALSGCSGGKPAGQFASNESGATDAIHGSNAHGTAAMAMPSTGDPDTDFLRGMIPHHEGAVDMARAELANGTDPKMRAMAEEVIRTQQAEIVKMKTWLAERQAAKKGTR</sequence>
<dbReference type="InterPro" id="IPR012347">
    <property type="entry name" value="Ferritin-like"/>
</dbReference>
<dbReference type="AlphaFoldDB" id="A0A2A4B698"/>
<proteinExistence type="predicted"/>
<dbReference type="Pfam" id="PF03713">
    <property type="entry name" value="DUF305"/>
    <property type="match status" value="1"/>
</dbReference>
<dbReference type="PROSITE" id="PS51257">
    <property type="entry name" value="PROKAR_LIPOPROTEIN"/>
    <property type="match status" value="1"/>
</dbReference>
<organism evidence="2 3">
    <name type="scientific">Sphingomonas spermidinifaciens</name>
    <dbReference type="NCBI Taxonomy" id="1141889"/>
    <lineage>
        <taxon>Bacteria</taxon>
        <taxon>Pseudomonadati</taxon>
        <taxon>Pseudomonadota</taxon>
        <taxon>Alphaproteobacteria</taxon>
        <taxon>Sphingomonadales</taxon>
        <taxon>Sphingomonadaceae</taxon>
        <taxon>Sphingomonas</taxon>
    </lineage>
</organism>
<dbReference type="Proteomes" id="UP000218366">
    <property type="component" value="Unassembled WGS sequence"/>
</dbReference>